<organism evidence="2 3">
    <name type="scientific">Jatropha curcas</name>
    <name type="common">Barbados nut</name>
    <dbReference type="NCBI Taxonomy" id="180498"/>
    <lineage>
        <taxon>Eukaryota</taxon>
        <taxon>Viridiplantae</taxon>
        <taxon>Streptophyta</taxon>
        <taxon>Embryophyta</taxon>
        <taxon>Tracheophyta</taxon>
        <taxon>Spermatophyta</taxon>
        <taxon>Magnoliopsida</taxon>
        <taxon>eudicotyledons</taxon>
        <taxon>Gunneridae</taxon>
        <taxon>Pentapetalae</taxon>
        <taxon>rosids</taxon>
        <taxon>fabids</taxon>
        <taxon>Malpighiales</taxon>
        <taxon>Euphorbiaceae</taxon>
        <taxon>Crotonoideae</taxon>
        <taxon>Jatropheae</taxon>
        <taxon>Jatropha</taxon>
    </lineage>
</organism>
<reference evidence="2 3" key="1">
    <citation type="journal article" date="2014" name="PLoS ONE">
        <title>Global Analysis of Gene Expression Profiles in Physic Nut (Jatropha curcas L.) Seedlings Exposed to Salt Stress.</title>
        <authorList>
            <person name="Zhang L."/>
            <person name="Zhang C."/>
            <person name="Wu P."/>
            <person name="Chen Y."/>
            <person name="Li M."/>
            <person name="Jiang H."/>
            <person name="Wu G."/>
        </authorList>
    </citation>
    <scope>NUCLEOTIDE SEQUENCE [LARGE SCALE GENOMIC DNA]</scope>
    <source>
        <strain evidence="3">cv. GZQX0401</strain>
        <tissue evidence="2">Young leaves</tissue>
    </source>
</reference>
<feature type="transmembrane region" description="Helical" evidence="1">
    <location>
        <begin position="124"/>
        <end position="142"/>
    </location>
</feature>
<keyword evidence="1" id="KW-0472">Membrane</keyword>
<protein>
    <submittedName>
        <fullName evidence="2">Uncharacterized protein</fullName>
    </submittedName>
</protein>
<feature type="transmembrane region" description="Helical" evidence="1">
    <location>
        <begin position="84"/>
        <end position="104"/>
    </location>
</feature>
<dbReference type="EMBL" id="KK914539">
    <property type="protein sequence ID" value="KDP34028.1"/>
    <property type="molecule type" value="Genomic_DNA"/>
</dbReference>
<dbReference type="AlphaFoldDB" id="A0A067KG81"/>
<feature type="transmembrane region" description="Helical" evidence="1">
    <location>
        <begin position="54"/>
        <end position="72"/>
    </location>
</feature>
<sequence>MEPIATCRSRRSSSYERLVLVGLGLLAVISPLYINRRPVSDPEDDEESISLTSWLPLLLLLLILAVVLSQYIDRGFTRTSKFSSFERLVGIGLALLAVISPLYINRRPETDLELEEQPIKVASWLPLLPLALIVIIALSLCLDQSLPRFDPYWIHRVGGSSGGIVVILVILALVLKFKTG</sequence>
<dbReference type="OrthoDB" id="1929320at2759"/>
<evidence type="ECO:0000313" key="3">
    <source>
        <dbReference type="Proteomes" id="UP000027138"/>
    </source>
</evidence>
<keyword evidence="1" id="KW-0812">Transmembrane</keyword>
<dbReference type="PANTHER" id="PTHR35758:SF2">
    <property type="entry name" value="TRANSMEMBRANE PROTEIN"/>
    <property type="match status" value="1"/>
</dbReference>
<keyword evidence="3" id="KW-1185">Reference proteome</keyword>
<evidence type="ECO:0000313" key="2">
    <source>
        <dbReference type="EMBL" id="KDP34028.1"/>
    </source>
</evidence>
<dbReference type="KEGG" id="jcu:105638081"/>
<dbReference type="PANTHER" id="PTHR35758">
    <property type="entry name" value="TRANSMEMBRANE PROTEIN"/>
    <property type="match status" value="1"/>
</dbReference>
<feature type="transmembrane region" description="Helical" evidence="1">
    <location>
        <begin position="154"/>
        <end position="175"/>
    </location>
</feature>
<accession>A0A067KG81</accession>
<feature type="transmembrane region" description="Helical" evidence="1">
    <location>
        <begin position="18"/>
        <end position="34"/>
    </location>
</feature>
<dbReference type="STRING" id="180498.A0A067KG81"/>
<evidence type="ECO:0000256" key="1">
    <source>
        <dbReference type="SAM" id="Phobius"/>
    </source>
</evidence>
<keyword evidence="1" id="KW-1133">Transmembrane helix</keyword>
<gene>
    <name evidence="2" type="ORF">JCGZ_07599</name>
</gene>
<dbReference type="Proteomes" id="UP000027138">
    <property type="component" value="Unassembled WGS sequence"/>
</dbReference>
<name>A0A067KG81_JATCU</name>
<proteinExistence type="predicted"/>